<dbReference type="InterPro" id="IPR016435">
    <property type="entry name" value="DPH1/DPH2"/>
</dbReference>
<comment type="similarity">
    <text evidence="3 10">Belongs to the RFT1 family.</text>
</comment>
<evidence type="ECO:0000256" key="5">
    <source>
        <dbReference type="ARBA" id="ARBA00022824"/>
    </source>
</evidence>
<comment type="subcellular location">
    <subcellularLocation>
        <location evidence="1 10">Endoplasmic reticulum membrane</location>
        <topology evidence="1 10">Multi-pass membrane protein</topology>
    </subcellularLocation>
</comment>
<dbReference type="PANTHER" id="PTHR13117:SF5">
    <property type="entry name" value="PROTEIN RFT1 HOMOLOG"/>
    <property type="match status" value="1"/>
</dbReference>
<dbReference type="AlphaFoldDB" id="A0A0C2IE94"/>
<feature type="transmembrane region" description="Helical" evidence="10">
    <location>
        <begin position="374"/>
        <end position="394"/>
    </location>
</feature>
<proteinExistence type="inferred from homology"/>
<comment type="caution">
    <text evidence="12">The sequence shown here is derived from an EMBL/GenBank/DDBJ whole genome shotgun (WGS) entry which is preliminary data.</text>
</comment>
<dbReference type="EMBL" id="AWTV01000010">
    <property type="protein sequence ID" value="KIH87581.1"/>
    <property type="molecule type" value="Genomic_DNA"/>
</dbReference>
<evidence type="ECO:0000256" key="2">
    <source>
        <dbReference type="ARBA" id="ARBA00004922"/>
    </source>
</evidence>
<dbReference type="PANTHER" id="PTHR13117">
    <property type="entry name" value="ENDOPLASMIC RETICULUM MULTISPAN TRANSMEMBRANE PROTEIN-RELATED"/>
    <property type="match status" value="1"/>
</dbReference>
<feature type="transmembrane region" description="Helical" evidence="10">
    <location>
        <begin position="445"/>
        <end position="465"/>
    </location>
</feature>
<gene>
    <name evidence="12" type="ORF">SPBR_08924</name>
</gene>
<feature type="transmembrane region" description="Helical" evidence="10">
    <location>
        <begin position="100"/>
        <end position="120"/>
    </location>
</feature>
<feature type="transmembrane region" description="Helical" evidence="10">
    <location>
        <begin position="48"/>
        <end position="68"/>
    </location>
</feature>
<dbReference type="GeneID" id="63681971"/>
<feature type="compositionally biased region" description="Basic and acidic residues" evidence="11">
    <location>
        <begin position="80"/>
        <end position="96"/>
    </location>
</feature>
<keyword evidence="10" id="KW-0813">Transport</keyword>
<evidence type="ECO:0000256" key="10">
    <source>
        <dbReference type="RuleBase" id="RU365067"/>
    </source>
</evidence>
<comment type="function">
    <text evidence="9 10">Intramembrane glycolipid transporter that operates in the biosynthetic pathway of dolichol-linked oligosaccharides, the glycan precursors employed in protein asparagine (N)-glycosylation. The sequential addition of sugars to dolichol pyrophosphate produces dolichol-linked oligosaccharides containing fourteen sugars, including two GlcNAcs, nine mannoses and three glucoses. Once assembled, the oligosaccharide is transferred from the lipid to nascent proteins by oligosaccharyltransferases. The assembly of dolichol-linked oligosaccharides begins on the cytosolic side of the endoplasmic reticulum membrane and finishes in its lumen. RFT1 could mediate the translocation of the cytosolically oriented intermediate DolPP-GlcNAc2Man5, produced by ALG11, into the ER lumen where dolichol-linked oligosaccharides assembly continues. However, the intramembrane lipid transporter activity could not be confirmed in vitro.</text>
</comment>
<keyword evidence="5 10" id="KW-0256">Endoplasmic reticulum</keyword>
<feature type="transmembrane region" description="Helical" evidence="10">
    <location>
        <begin position="471"/>
        <end position="491"/>
    </location>
</feature>
<sequence>MADKQPPPASAPTAPSAVRGASLLIALQVASRAATFIANQLLLRFLTAQLLGVATQLEVYYLSVLFFARESLRVAIQRQGGREQPQEGAKSPKENASKGGSYVSILLGSLVALLLGWLYLASIHKTTDEDGNVHNDHEHDHPARSLAETTPFLVPSLYLYAFASAIELLSEPAFVVLQLRLQFGARAAAESVATVLRCATTLGAAVLATRLGDGRGTAGRGIDLGVLPFALGQLAYGVGLLAVYAWHGASLARRDGFSLFPRRLAGPYALQLFDRPTLHLASSMSVQSIVKHMLTQGDTFLVSVLSTTTTQGVYALANNYGGLAARLLFQPIEESSRSYFSRLLAEDDKEHNKETSKNAPTERAARDLQTLLKLYLLFSLVVTAIGPAAAAPFLGLVTGPRWANSGAAATLAAYVWYIPLLAINGVAEAFVASVATEAQVYRQSVWMGGFSAVFAAAGYICLRVLDGGAVGLVAANGINMACRIVWCLVFIRRYFAARGISFFGDATSSLMPHPFAVLAAVVTSTAVRRFVPAPMSTGPVAQITQLVKIAVLAVPFLLTV</sequence>
<comment type="pathway">
    <text evidence="2">Protein modification; protein glycosylation.</text>
</comment>
<feature type="transmembrane region" description="Helical" evidence="10">
    <location>
        <begin position="191"/>
        <end position="212"/>
    </location>
</feature>
<dbReference type="InterPro" id="IPR007594">
    <property type="entry name" value="RFT1"/>
</dbReference>
<dbReference type="GO" id="GO:0090560">
    <property type="term" value="F:2-(3-amino-3-carboxypropyl)histidine synthase activity"/>
    <property type="evidence" value="ECO:0007669"/>
    <property type="project" value="InterPro"/>
</dbReference>
<dbReference type="GO" id="GO:0034203">
    <property type="term" value="P:glycolipid translocation"/>
    <property type="evidence" value="ECO:0007669"/>
    <property type="project" value="TreeGrafter"/>
</dbReference>
<protein>
    <recommendedName>
        <fullName evidence="8 10">Man(5)GlcNAc(2)-PP-dolichol translocation protein RFT1</fullName>
    </recommendedName>
</protein>
<keyword evidence="13" id="KW-1185">Reference proteome</keyword>
<feature type="region of interest" description="Disordered" evidence="11">
    <location>
        <begin position="78"/>
        <end position="97"/>
    </location>
</feature>
<evidence type="ECO:0000256" key="6">
    <source>
        <dbReference type="ARBA" id="ARBA00022989"/>
    </source>
</evidence>
<evidence type="ECO:0000313" key="13">
    <source>
        <dbReference type="Proteomes" id="UP000031575"/>
    </source>
</evidence>
<dbReference type="GO" id="GO:0005789">
    <property type="term" value="C:endoplasmic reticulum membrane"/>
    <property type="evidence" value="ECO:0007669"/>
    <property type="project" value="UniProtKB-SubCell"/>
</dbReference>
<feature type="transmembrane region" description="Helical" evidence="10">
    <location>
        <begin position="157"/>
        <end position="179"/>
    </location>
</feature>
<evidence type="ECO:0000256" key="7">
    <source>
        <dbReference type="ARBA" id="ARBA00023136"/>
    </source>
</evidence>
<keyword evidence="7 10" id="KW-0472">Membrane</keyword>
<dbReference type="SFLD" id="SFLDS00032">
    <property type="entry name" value="Radical_SAM_3-amino-3-carboxyp"/>
    <property type="match status" value="1"/>
</dbReference>
<feature type="transmembrane region" description="Helical" evidence="10">
    <location>
        <begin position="414"/>
        <end position="433"/>
    </location>
</feature>
<evidence type="ECO:0000313" key="12">
    <source>
        <dbReference type="EMBL" id="KIH87581.1"/>
    </source>
</evidence>
<dbReference type="VEuPathDB" id="FungiDB:SPBR_08924"/>
<evidence type="ECO:0000256" key="1">
    <source>
        <dbReference type="ARBA" id="ARBA00004477"/>
    </source>
</evidence>
<keyword evidence="4 10" id="KW-0812">Transmembrane</keyword>
<dbReference type="GO" id="GO:0006488">
    <property type="term" value="P:dolichol-linked oligosaccharide biosynthetic process"/>
    <property type="evidence" value="ECO:0007669"/>
    <property type="project" value="InterPro"/>
</dbReference>
<dbReference type="OrthoDB" id="9979195at2759"/>
<dbReference type="RefSeq" id="XP_040615591.1">
    <property type="nucleotide sequence ID" value="XM_040767050.1"/>
</dbReference>
<organism evidence="12 13">
    <name type="scientific">Sporothrix brasiliensis 5110</name>
    <dbReference type="NCBI Taxonomy" id="1398154"/>
    <lineage>
        <taxon>Eukaryota</taxon>
        <taxon>Fungi</taxon>
        <taxon>Dikarya</taxon>
        <taxon>Ascomycota</taxon>
        <taxon>Pezizomycotina</taxon>
        <taxon>Sordariomycetes</taxon>
        <taxon>Sordariomycetidae</taxon>
        <taxon>Ophiostomatales</taxon>
        <taxon>Ophiostomataceae</taxon>
        <taxon>Sporothrix</taxon>
    </lineage>
</organism>
<keyword evidence="6 10" id="KW-1133">Transmembrane helix</keyword>
<accession>A0A0C2IE94</accession>
<dbReference type="Pfam" id="PF04506">
    <property type="entry name" value="Rft-1"/>
    <property type="match status" value="2"/>
</dbReference>
<evidence type="ECO:0000256" key="4">
    <source>
        <dbReference type="ARBA" id="ARBA00022692"/>
    </source>
</evidence>
<feature type="transmembrane region" description="Helical" evidence="10">
    <location>
        <begin position="224"/>
        <end position="246"/>
    </location>
</feature>
<evidence type="ECO:0000256" key="11">
    <source>
        <dbReference type="SAM" id="MobiDB-lite"/>
    </source>
</evidence>
<comment type="caution">
    <text evidence="10">Lacks conserved residue(s) required for the propagation of feature annotation.</text>
</comment>
<dbReference type="GO" id="GO:0017183">
    <property type="term" value="P:protein histidyl modification to diphthamide"/>
    <property type="evidence" value="ECO:0007669"/>
    <property type="project" value="InterPro"/>
</dbReference>
<reference evidence="12 13" key="1">
    <citation type="journal article" date="2014" name="BMC Genomics">
        <title>Comparative genomics of the major fungal agents of human and animal Sporotrichosis: Sporothrix schenckii and Sporothrix brasiliensis.</title>
        <authorList>
            <person name="Teixeira M.M."/>
            <person name="de Almeida L.G."/>
            <person name="Kubitschek-Barreira P."/>
            <person name="Alves F.L."/>
            <person name="Kioshima E.S."/>
            <person name="Abadio A.K."/>
            <person name="Fernandes L."/>
            <person name="Derengowski L.S."/>
            <person name="Ferreira K.S."/>
            <person name="Souza R.C."/>
            <person name="Ruiz J.C."/>
            <person name="de Andrade N.C."/>
            <person name="Paes H.C."/>
            <person name="Nicola A.M."/>
            <person name="Albuquerque P."/>
            <person name="Gerber A.L."/>
            <person name="Martins V.P."/>
            <person name="Peconick L.D."/>
            <person name="Neto A.V."/>
            <person name="Chaucanez C.B."/>
            <person name="Silva P.A."/>
            <person name="Cunha O.L."/>
            <person name="de Oliveira F.F."/>
            <person name="dos Santos T.C."/>
            <person name="Barros A.L."/>
            <person name="Soares M.A."/>
            <person name="de Oliveira L.M."/>
            <person name="Marini M.M."/>
            <person name="Villalobos-Duno H."/>
            <person name="Cunha M.M."/>
            <person name="de Hoog S."/>
            <person name="da Silveira J.F."/>
            <person name="Henrissat B."/>
            <person name="Nino-Vega G.A."/>
            <person name="Cisalpino P.S."/>
            <person name="Mora-Montes H.M."/>
            <person name="Almeida S.R."/>
            <person name="Stajich J.E."/>
            <person name="Lopes-Bezerra L.M."/>
            <person name="Vasconcelos A.T."/>
            <person name="Felipe M.S."/>
        </authorList>
    </citation>
    <scope>NUCLEOTIDE SEQUENCE [LARGE SCALE GENOMIC DNA]</scope>
    <source>
        <strain evidence="12 13">5110</strain>
    </source>
</reference>
<evidence type="ECO:0000256" key="3">
    <source>
        <dbReference type="ARBA" id="ARBA00010288"/>
    </source>
</evidence>
<evidence type="ECO:0000256" key="8">
    <source>
        <dbReference type="ARBA" id="ARBA00044793"/>
    </source>
</evidence>
<dbReference type="Proteomes" id="UP000031575">
    <property type="component" value="Unassembled WGS sequence"/>
</dbReference>
<evidence type="ECO:0000256" key="9">
    <source>
        <dbReference type="ARBA" id="ARBA00045912"/>
    </source>
</evidence>
<name>A0A0C2IE94_9PEZI</name>
<dbReference type="HOGENOM" id="CLU_023360_3_0_1"/>